<keyword evidence="1" id="KW-0539">Nucleus</keyword>
<protein>
    <recommendedName>
        <fullName evidence="1">Pre-mRNA-splicing factor</fullName>
    </recommendedName>
</protein>
<dbReference type="GO" id="GO:0003729">
    <property type="term" value="F:mRNA binding"/>
    <property type="evidence" value="ECO:0007669"/>
    <property type="project" value="TreeGrafter"/>
</dbReference>
<accession>A0A0W4ZU02</accession>
<dbReference type="InterPro" id="IPR048966">
    <property type="entry name" value="Aquarius_b-barrel"/>
</dbReference>
<evidence type="ECO:0000259" key="5">
    <source>
        <dbReference type="Pfam" id="PF21144"/>
    </source>
</evidence>
<comment type="subcellular location">
    <subcellularLocation>
        <location evidence="1">Nucleus</location>
    </subcellularLocation>
</comment>
<feature type="domain" description="RNA helicase aquarius N-terminal" evidence="3">
    <location>
        <begin position="33"/>
        <end position="402"/>
    </location>
</feature>
<dbReference type="eggNOG" id="KOG1806">
    <property type="taxonomic scope" value="Eukaryota"/>
</dbReference>
<dbReference type="PANTHER" id="PTHR10887">
    <property type="entry name" value="DNA2/NAM7 HELICASE FAMILY"/>
    <property type="match status" value="1"/>
</dbReference>
<dbReference type="PIRSF" id="PIRSF038901">
    <property type="entry name" value="AQR_cwf11"/>
    <property type="match status" value="1"/>
</dbReference>
<evidence type="ECO:0000313" key="7">
    <source>
        <dbReference type="Proteomes" id="UP000053447"/>
    </source>
</evidence>
<dbReference type="SUPFAM" id="SSF52540">
    <property type="entry name" value="P-loop containing nucleoside triphosphate hydrolases"/>
    <property type="match status" value="1"/>
</dbReference>
<dbReference type="InterPro" id="IPR047187">
    <property type="entry name" value="SF1_C_Upf1"/>
</dbReference>
<proteinExistence type="inferred from homology"/>
<evidence type="ECO:0000313" key="6">
    <source>
        <dbReference type="EMBL" id="KTW31857.1"/>
    </source>
</evidence>
<dbReference type="Pfam" id="PF13087">
    <property type="entry name" value="AAA_12"/>
    <property type="match status" value="1"/>
</dbReference>
<dbReference type="InterPro" id="IPR048967">
    <property type="entry name" value="Aquarius_insert"/>
</dbReference>
<dbReference type="FunFam" id="3.40.50.300:FF:002863">
    <property type="entry name" value="Pre-mRNA-splicing factor cwf11"/>
    <property type="match status" value="1"/>
</dbReference>
<dbReference type="Pfam" id="PF16399">
    <property type="entry name" value="Aquarius_N_1st"/>
    <property type="match status" value="1"/>
</dbReference>
<evidence type="ECO:0000259" key="3">
    <source>
        <dbReference type="Pfam" id="PF16399"/>
    </source>
</evidence>
<evidence type="ECO:0000256" key="1">
    <source>
        <dbReference type="PIRNR" id="PIRNR038901"/>
    </source>
</evidence>
<dbReference type="CDD" id="cd18808">
    <property type="entry name" value="SF1_C_Upf1"/>
    <property type="match status" value="1"/>
</dbReference>
<reference evidence="7" key="1">
    <citation type="journal article" date="2016" name="Nat. Commun.">
        <title>Genome analysis of three Pneumocystis species reveals adaptation mechanisms to life exclusively in mammalian hosts.</title>
        <authorList>
            <person name="Ma L."/>
            <person name="Chen Z."/>
            <person name="Huang D.W."/>
            <person name="Kutty G."/>
            <person name="Ishihara M."/>
            <person name="Wang H."/>
            <person name="Abouelleil A."/>
            <person name="Bishop L."/>
            <person name="Davey E."/>
            <person name="Deng R."/>
            <person name="Deng X."/>
            <person name="Fan L."/>
            <person name="Fantoni G."/>
            <person name="Fitzgerald M."/>
            <person name="Gogineni E."/>
            <person name="Goldberg J.M."/>
            <person name="Handley G."/>
            <person name="Hu X."/>
            <person name="Huber C."/>
            <person name="Jiao X."/>
            <person name="Jones K."/>
            <person name="Levin J.Z."/>
            <person name="Liu Y."/>
            <person name="Macdonald P."/>
            <person name="Melnikov A."/>
            <person name="Raley C."/>
            <person name="Sassi M."/>
            <person name="Sherman B.T."/>
            <person name="Song X."/>
            <person name="Sykes S."/>
            <person name="Tran B."/>
            <person name="Walsh L."/>
            <person name="Xia Y."/>
            <person name="Yang J."/>
            <person name="Young S."/>
            <person name="Zeng Q."/>
            <person name="Zheng X."/>
            <person name="Stephens R."/>
            <person name="Nusbaum C."/>
            <person name="Birren B.W."/>
            <person name="Azadi P."/>
            <person name="Lempicki R.A."/>
            <person name="Cuomo C.A."/>
            <person name="Kovacs J.A."/>
        </authorList>
    </citation>
    <scope>NUCLEOTIDE SEQUENCE [LARGE SCALE GENOMIC DNA]</scope>
    <source>
        <strain evidence="7">RU7</strain>
    </source>
</reference>
<dbReference type="GO" id="GO:0071013">
    <property type="term" value="C:catalytic step 2 spliceosome"/>
    <property type="evidence" value="ECO:0007669"/>
    <property type="project" value="TreeGrafter"/>
</dbReference>
<dbReference type="InterPro" id="IPR027417">
    <property type="entry name" value="P-loop_NTPase"/>
</dbReference>
<dbReference type="OrthoDB" id="1879at2759"/>
<dbReference type="Proteomes" id="UP000053447">
    <property type="component" value="Unassembled WGS sequence"/>
</dbReference>
<keyword evidence="1" id="KW-0507">mRNA processing</keyword>
<keyword evidence="7" id="KW-1185">Reference proteome</keyword>
<dbReference type="Pfam" id="PF21143">
    <property type="entry name" value="Aquarius_N_2nd"/>
    <property type="match status" value="1"/>
</dbReference>
<comment type="similarity">
    <text evidence="1">Belongs to the CWF11 family.</text>
</comment>
<organism evidence="6 7">
    <name type="scientific">Pneumocystis jirovecii (strain RU7)</name>
    <name type="common">Human pneumocystis pneumonia agent</name>
    <dbReference type="NCBI Taxonomy" id="1408657"/>
    <lineage>
        <taxon>Eukaryota</taxon>
        <taxon>Fungi</taxon>
        <taxon>Dikarya</taxon>
        <taxon>Ascomycota</taxon>
        <taxon>Taphrinomycotina</taxon>
        <taxon>Pneumocystomycetes</taxon>
        <taxon>Pneumocystaceae</taxon>
        <taxon>Pneumocystis</taxon>
    </lineage>
</organism>
<feature type="domain" description="RNA helicase aquarius insertion" evidence="5">
    <location>
        <begin position="705"/>
        <end position="783"/>
    </location>
</feature>
<feature type="domain" description="DNA2/NAM7 helicase-like C-terminal" evidence="2">
    <location>
        <begin position="1101"/>
        <end position="1292"/>
    </location>
</feature>
<dbReference type="InterPro" id="IPR045055">
    <property type="entry name" value="DNA2/NAM7-like"/>
</dbReference>
<dbReference type="InterPro" id="IPR026300">
    <property type="entry name" value="CWF11_fam"/>
</dbReference>
<dbReference type="InterPro" id="IPR041679">
    <property type="entry name" value="DNA2/NAM7-like_C"/>
</dbReference>
<dbReference type="EMBL" id="LFWA01000004">
    <property type="protein sequence ID" value="KTW31857.1"/>
    <property type="molecule type" value="Genomic_DNA"/>
</dbReference>
<dbReference type="Gene3D" id="3.40.50.300">
    <property type="entry name" value="P-loop containing nucleotide triphosphate hydrolases"/>
    <property type="match status" value="2"/>
</dbReference>
<sequence length="1366" mass="160206">MTNTSEKINSSFFSDVKEANSISKENLLIKWSIEEEVFDGEKIEKIYRYLEKTRFNEKNLIILEENCYLERYLWKYISHESTDNHIYSIAILSVYKKTTSKPWDFILNKPHPFSFFFRRVLEMIQLDTTKAILRTYLISFVILSFQHFDNPILRKECIPLVSIDIWTNLSSEEVRKSRISLHNHVQKLWKANIKRYNTSEDELKSKMLFNRNWLFKIVIDFINFLYNKKNKEYDIIYCEKVLELLVDLVSQPLSRRYLNFLLKDLHFTALVKKSPLYTAPENRIFKDLFNILDKYIYMGYDDHNSIELSSEEVTKNNYDEIAKLQRIAMRKFKEKLIILATSNYATINTGDTLVEHLEGLDDNEFYQLFQYIGLRSQYPQELLVPINREFLTSALIEHYKRRESLQEVLENFRIMPDEKSLFSLKYHFYKKYDGLRSLPLLKFNLQYLSISDFIYRSLELYRDIVYDEIHKDIENVISKMKPKVQYPSFSIRFQGSSNMALIIKNLAVLEVAKPKVGEENPGYVRVEVKLELDYIAEELRRQWESLRQGDVVYLLSIKSIDDLKETPEMNASFALKSGLRYLRTAEVDQILNHDGRPLKIVEQLAQEDEFEMVKTGRKRVLRLFIDPYNYKIDNDKTLYEEGDDVYSSINLIVRRPPKDNNFKPILESLKNLAHTSVSLPSWFEDIFLGFGDPSNALYYNLETRPSSLSFPDTFLDWNHLLECFPDKNIKLITSTQNLAPNPPYRIYFKYNESLDNFPVPNNELKNKNNDTLFVETYSISNLGYLQNERKMNTIRFTPEQAEAIYSGTNTGLTLINGAPGTGRTDVISQIISNIYYNFPNQRTLLIAQNSHTLIKVFEKLSSLNIRQRHLLRLSHDGLNDKFSLYKSGRIDLFLERRTTLLLEVDRLASVLQIPGAHGNSCETACYFFEFHIKPLWKKFTLCFNNECSTNDLISSFPFHQYFSIASQPLFPENVDKDQIFDIASGCYHHIEELFYELSDIRPFEFLHSNEAKSNYLLSKAKIIGITSSYALIKREKIFNLNLKYDNIIYKSSNQLLEIETFVPMTLQTNFESLQRIILVGDYKQMGPIVKNSALKYFSNIKQSFYNRLIRLGVPIIHLNAQGRTRSTIAELFSWAYDKLTNLPHLQTDKEFIYSNAGFLNDYQFINVEDYKGQGEIESSPYFYQNLGEAEYAVAIYQYMRLLGYPSQKITILCSYAGQRALINDVVNRRCVSNPLFGSPKKITTIDQYQDECNDYIILSLTRTKDLGYLKELDRLIVAISRARLGLYILGRRNIFESSFELKPVISRIKNSDKLQLVYGEMWPSNRKIGDKVENIFEIEGVEHLGVYVYEMSKKALEKLKENKNVL</sequence>
<dbReference type="Pfam" id="PF21144">
    <property type="entry name" value="Aquarius_N_3rd"/>
    <property type="match status" value="1"/>
</dbReference>
<evidence type="ECO:0000259" key="2">
    <source>
        <dbReference type="Pfam" id="PF13087"/>
    </source>
</evidence>
<name>A0A0W4ZU02_PNEJ7</name>
<dbReference type="PANTHER" id="PTHR10887:SF5">
    <property type="entry name" value="RNA HELICASE AQUARIUS"/>
    <property type="match status" value="1"/>
</dbReference>
<evidence type="ECO:0000259" key="4">
    <source>
        <dbReference type="Pfam" id="PF21143"/>
    </source>
</evidence>
<dbReference type="VEuPathDB" id="FungiDB:T551_01118"/>
<dbReference type="STRING" id="1408657.A0A0W4ZU02"/>
<comment type="function">
    <text evidence="1">Involved in mRNA splicing where it associates with cdc5 and the other cwf proteins as part of the spliceosome.</text>
</comment>
<comment type="caution">
    <text evidence="6">The sequence shown here is derived from an EMBL/GenBank/DDBJ whole genome shotgun (WGS) entry which is preliminary data.</text>
</comment>
<dbReference type="GO" id="GO:0005684">
    <property type="term" value="C:U2-type spliceosomal complex"/>
    <property type="evidence" value="ECO:0007669"/>
    <property type="project" value="UniProtKB-UniRule"/>
</dbReference>
<dbReference type="InterPro" id="IPR032174">
    <property type="entry name" value="Aquarius_N"/>
</dbReference>
<dbReference type="GO" id="GO:0045292">
    <property type="term" value="P:mRNA cis splicing, via spliceosome"/>
    <property type="evidence" value="ECO:0007669"/>
    <property type="project" value="UniProtKB-UniRule"/>
</dbReference>
<keyword evidence="1" id="KW-0508">mRNA splicing</keyword>
<dbReference type="RefSeq" id="XP_018230549.1">
    <property type="nucleotide sequence ID" value="XM_018373381.1"/>
</dbReference>
<gene>
    <name evidence="6" type="ORF">T551_01118</name>
</gene>
<comment type="subunit">
    <text evidence="1">Belongs to the 40S cdc5-associated complex (or cwf complex), a spliceosome sub-complex reminiscent of a late-stage spliceosome.</text>
</comment>
<feature type="domain" description="RNA helicase aquarius beta-barrel" evidence="4">
    <location>
        <begin position="482"/>
        <end position="655"/>
    </location>
</feature>
<dbReference type="GeneID" id="28939636"/>